<proteinExistence type="predicted"/>
<protein>
    <recommendedName>
        <fullName evidence="4">Lipocalin-like domain-containing protein</fullName>
    </recommendedName>
</protein>
<dbReference type="STRING" id="1576369.SAMN05421753_104128"/>
<keyword evidence="1" id="KW-1133">Transmembrane helix</keyword>
<dbReference type="AlphaFoldDB" id="A0A1I3E9F1"/>
<dbReference type="Proteomes" id="UP000199518">
    <property type="component" value="Unassembled WGS sequence"/>
</dbReference>
<reference evidence="3" key="1">
    <citation type="submission" date="2016-10" db="EMBL/GenBank/DDBJ databases">
        <authorList>
            <person name="Varghese N."/>
            <person name="Submissions S."/>
        </authorList>
    </citation>
    <scope>NUCLEOTIDE SEQUENCE [LARGE SCALE GENOMIC DNA]</scope>
    <source>
        <strain evidence="3">DSM 26348</strain>
    </source>
</reference>
<evidence type="ECO:0000313" key="2">
    <source>
        <dbReference type="EMBL" id="SFH95528.1"/>
    </source>
</evidence>
<dbReference type="EMBL" id="FOQD01000004">
    <property type="protein sequence ID" value="SFH95528.1"/>
    <property type="molecule type" value="Genomic_DNA"/>
</dbReference>
<keyword evidence="1" id="KW-0812">Transmembrane</keyword>
<dbReference type="OrthoDB" id="302003at2"/>
<accession>A0A1I3E9F1</accession>
<evidence type="ECO:0008006" key="4">
    <source>
        <dbReference type="Google" id="ProtNLM"/>
    </source>
</evidence>
<dbReference type="RefSeq" id="WP_092048493.1">
    <property type="nucleotide sequence ID" value="NZ_FOQD01000004.1"/>
</dbReference>
<gene>
    <name evidence="2" type="ORF">SAMN05421753_104128</name>
</gene>
<sequence>MDTRTNMHRHLLRKWIARSLTIALLLGVVVAGFTFWTRGDSRFIGKWNIGSRCPDESAVTPWGVIEFRSNGTAVMQNPDGTGATIPFPWSAQAAKLTFGEKSNSNPGLMEEIRSDLRYLWSGSTILGLDEATYDILLMTPGNVELLEPGDECSFILTKNAE</sequence>
<feature type="transmembrane region" description="Helical" evidence="1">
    <location>
        <begin position="15"/>
        <end position="36"/>
    </location>
</feature>
<organism evidence="2 3">
    <name type="scientific">Planctomicrobium piriforme</name>
    <dbReference type="NCBI Taxonomy" id="1576369"/>
    <lineage>
        <taxon>Bacteria</taxon>
        <taxon>Pseudomonadati</taxon>
        <taxon>Planctomycetota</taxon>
        <taxon>Planctomycetia</taxon>
        <taxon>Planctomycetales</taxon>
        <taxon>Planctomycetaceae</taxon>
        <taxon>Planctomicrobium</taxon>
    </lineage>
</organism>
<name>A0A1I3E9F1_9PLAN</name>
<keyword evidence="1" id="KW-0472">Membrane</keyword>
<evidence type="ECO:0000256" key="1">
    <source>
        <dbReference type="SAM" id="Phobius"/>
    </source>
</evidence>
<evidence type="ECO:0000313" key="3">
    <source>
        <dbReference type="Proteomes" id="UP000199518"/>
    </source>
</evidence>
<keyword evidence="3" id="KW-1185">Reference proteome</keyword>